<dbReference type="GeneID" id="93924495"/>
<gene>
    <name evidence="3" type="ORF">DK182_08245</name>
</gene>
<keyword evidence="2" id="KW-0472">Membrane</keyword>
<keyword evidence="2" id="KW-0812">Transmembrane</keyword>
<feature type="transmembrane region" description="Helical" evidence="2">
    <location>
        <begin position="169"/>
        <end position="190"/>
    </location>
</feature>
<dbReference type="EMBL" id="CP029490">
    <property type="protein sequence ID" value="AWN21335.1"/>
    <property type="molecule type" value="Genomic_DNA"/>
</dbReference>
<evidence type="ECO:0000256" key="2">
    <source>
        <dbReference type="SAM" id="Phobius"/>
    </source>
</evidence>
<evidence type="ECO:0000313" key="4">
    <source>
        <dbReference type="Proteomes" id="UP000245369"/>
    </source>
</evidence>
<protein>
    <submittedName>
        <fullName evidence="3">Uncharacterized protein</fullName>
    </submittedName>
</protein>
<feature type="compositionally biased region" description="Polar residues" evidence="1">
    <location>
        <begin position="130"/>
        <end position="144"/>
    </location>
</feature>
<feature type="compositionally biased region" description="Basic and acidic residues" evidence="1">
    <location>
        <begin position="50"/>
        <end position="69"/>
    </location>
</feature>
<feature type="region of interest" description="Disordered" evidence="1">
    <location>
        <begin position="30"/>
        <end position="161"/>
    </location>
</feature>
<name>A0ABM6W6W7_9STRE</name>
<evidence type="ECO:0000256" key="1">
    <source>
        <dbReference type="SAM" id="MobiDB-lite"/>
    </source>
</evidence>
<proteinExistence type="predicted"/>
<accession>A0ABM6W6W7</accession>
<feature type="compositionally biased region" description="Low complexity" evidence="1">
    <location>
        <begin position="94"/>
        <end position="108"/>
    </location>
</feature>
<dbReference type="Proteomes" id="UP000245369">
    <property type="component" value="Chromosome"/>
</dbReference>
<keyword evidence="4" id="KW-1185">Reference proteome</keyword>
<evidence type="ECO:0000313" key="3">
    <source>
        <dbReference type="EMBL" id="AWN21335.1"/>
    </source>
</evidence>
<reference evidence="3 4" key="1">
    <citation type="submission" date="2018-05" db="EMBL/GenBank/DDBJ databases">
        <title>Complete genome sequences of Streptococcus sobrinus.</title>
        <authorList>
            <person name="Sales M."/>
            <person name="Jensen P.A."/>
        </authorList>
    </citation>
    <scope>NUCLEOTIDE SEQUENCE [LARGE SCALE GENOMIC DNA]</scope>
    <source>
        <strain evidence="3 4">SL1</strain>
    </source>
</reference>
<keyword evidence="2" id="KW-1133">Transmembrane helix</keyword>
<sequence>MNQQEWIELFESVNGRKPTADELVAAAKAGVIPSPSREKSVRPEVNNQAEADKERPVFSRPAPERDKFGRKLTPPQPSDLERPKPNAVASESPSEQASQTRAQSTSQAGKAVQRASFGGVHQAPQDRQVVENSNQTQAIPSQSRPEVMAGGSQSTSQTTQKKKSKWPRVLFALVALLFLAFAGAGGYAFWRNNDGNIEGTWQLTEWHYYDQDEDKWVNVLNQYKDKKFHYQDFVIVSKQKRFEEDSYSFSTEARNQPYLPLGSYLNDIYQVNQWDKTIDFRVSNREYKDKVTKLIKSELKGYYSYLNAQETKKYIASIAEGYNYSRSYSVDGDKLTIVTQDKSGRKISEAVYHHLSDAKAESLRSDFKKQKAKFEKNYHIN</sequence>
<dbReference type="RefSeq" id="WP_002959811.1">
    <property type="nucleotide sequence ID" value="NZ_CP029490.1"/>
</dbReference>
<organism evidence="3 4">
    <name type="scientific">Streptococcus sobrinus</name>
    <dbReference type="NCBI Taxonomy" id="1310"/>
    <lineage>
        <taxon>Bacteria</taxon>
        <taxon>Bacillati</taxon>
        <taxon>Bacillota</taxon>
        <taxon>Bacilli</taxon>
        <taxon>Lactobacillales</taxon>
        <taxon>Streptococcaceae</taxon>
        <taxon>Streptococcus</taxon>
    </lineage>
</organism>